<dbReference type="RefSeq" id="XP_058308269.1">
    <property type="nucleotide sequence ID" value="XM_058451731.1"/>
</dbReference>
<dbReference type="GeneID" id="83179032"/>
<sequence length="144" mass="15115">MKFSLISLVALASVLSPDTASAQPLDKRGGSVVLTAYYDNQIVIGGGGPGQSTVNTMRTWFEISVDGERPREIAGNSISGKWQVIQSSKTKTPMNISYKANFMIGSFRGCTASYNGRETAGTPMSAGGHAGGQVSAKCVMKFGL</sequence>
<keyword evidence="1" id="KW-0732">Signal</keyword>
<keyword evidence="3" id="KW-1185">Reference proteome</keyword>
<proteinExistence type="predicted"/>
<reference evidence="2" key="1">
    <citation type="submission" date="2022-12" db="EMBL/GenBank/DDBJ databases">
        <authorList>
            <person name="Petersen C."/>
        </authorList>
    </citation>
    <scope>NUCLEOTIDE SEQUENCE</scope>
    <source>
        <strain evidence="2">IBT 15544</strain>
    </source>
</reference>
<evidence type="ECO:0000256" key="1">
    <source>
        <dbReference type="SAM" id="SignalP"/>
    </source>
</evidence>
<feature type="signal peptide" evidence="1">
    <location>
        <begin position="1"/>
        <end position="22"/>
    </location>
</feature>
<name>A0A9W9MLZ3_9EURO</name>
<protein>
    <submittedName>
        <fullName evidence="2">Uncharacterized protein</fullName>
    </submittedName>
</protein>
<comment type="caution">
    <text evidence="2">The sequence shown here is derived from an EMBL/GenBank/DDBJ whole genome shotgun (WGS) entry which is preliminary data.</text>
</comment>
<evidence type="ECO:0000313" key="3">
    <source>
        <dbReference type="Proteomes" id="UP001150904"/>
    </source>
</evidence>
<organism evidence="2 3">
    <name type="scientific">Penicillium cinerascens</name>
    <dbReference type="NCBI Taxonomy" id="70096"/>
    <lineage>
        <taxon>Eukaryota</taxon>
        <taxon>Fungi</taxon>
        <taxon>Dikarya</taxon>
        <taxon>Ascomycota</taxon>
        <taxon>Pezizomycotina</taxon>
        <taxon>Eurotiomycetes</taxon>
        <taxon>Eurotiomycetidae</taxon>
        <taxon>Eurotiales</taxon>
        <taxon>Aspergillaceae</taxon>
        <taxon>Penicillium</taxon>
    </lineage>
</organism>
<dbReference type="AlphaFoldDB" id="A0A9W9MLZ3"/>
<feature type="chain" id="PRO_5040936149" evidence="1">
    <location>
        <begin position="23"/>
        <end position="144"/>
    </location>
</feature>
<gene>
    <name evidence="2" type="ORF">N7498_004669</name>
</gene>
<reference evidence="2" key="2">
    <citation type="journal article" date="2023" name="IMA Fungus">
        <title>Comparative genomic study of the Penicillium genus elucidates a diverse pangenome and 15 lateral gene transfer events.</title>
        <authorList>
            <person name="Petersen C."/>
            <person name="Sorensen T."/>
            <person name="Nielsen M.R."/>
            <person name="Sondergaard T.E."/>
            <person name="Sorensen J.L."/>
            <person name="Fitzpatrick D.A."/>
            <person name="Frisvad J.C."/>
            <person name="Nielsen K.L."/>
        </authorList>
    </citation>
    <scope>NUCLEOTIDE SEQUENCE</scope>
    <source>
        <strain evidence="2">IBT 15544</strain>
    </source>
</reference>
<dbReference type="OrthoDB" id="5399720at2759"/>
<dbReference type="EMBL" id="JAPQKR010000012">
    <property type="protein sequence ID" value="KAJ5203790.1"/>
    <property type="molecule type" value="Genomic_DNA"/>
</dbReference>
<evidence type="ECO:0000313" key="2">
    <source>
        <dbReference type="EMBL" id="KAJ5203790.1"/>
    </source>
</evidence>
<dbReference type="Proteomes" id="UP001150904">
    <property type="component" value="Unassembled WGS sequence"/>
</dbReference>
<accession>A0A9W9MLZ3</accession>